<dbReference type="EMBL" id="CAICTM010000037">
    <property type="protein sequence ID" value="CAB9498413.1"/>
    <property type="molecule type" value="Genomic_DNA"/>
</dbReference>
<comment type="caution">
    <text evidence="4">The sequence shown here is derived from an EMBL/GenBank/DDBJ whole genome shotgun (WGS) entry which is preliminary data.</text>
</comment>
<dbReference type="Pfam" id="PF13637">
    <property type="entry name" value="Ank_4"/>
    <property type="match status" value="1"/>
</dbReference>
<feature type="compositionally biased region" description="Low complexity" evidence="3">
    <location>
        <begin position="269"/>
        <end position="303"/>
    </location>
</feature>
<feature type="region of interest" description="Disordered" evidence="3">
    <location>
        <begin position="191"/>
        <end position="303"/>
    </location>
</feature>
<dbReference type="InterPro" id="IPR002110">
    <property type="entry name" value="Ankyrin_rpt"/>
</dbReference>
<keyword evidence="2" id="KW-0040">ANK repeat</keyword>
<dbReference type="InterPro" id="IPR036047">
    <property type="entry name" value="F-box-like_dom_sf"/>
</dbReference>
<dbReference type="SUPFAM" id="SSF81383">
    <property type="entry name" value="F-box domain"/>
    <property type="match status" value="1"/>
</dbReference>
<gene>
    <name evidence="4" type="ORF">SEMRO_37_G023450.1</name>
</gene>
<dbReference type="InterPro" id="IPR036770">
    <property type="entry name" value="Ankyrin_rpt-contain_sf"/>
</dbReference>
<evidence type="ECO:0000313" key="4">
    <source>
        <dbReference type="EMBL" id="CAB9498413.1"/>
    </source>
</evidence>
<dbReference type="SMART" id="SM00248">
    <property type="entry name" value="ANK"/>
    <property type="match status" value="2"/>
</dbReference>
<evidence type="ECO:0000256" key="2">
    <source>
        <dbReference type="ARBA" id="ARBA00023043"/>
    </source>
</evidence>
<proteinExistence type="predicted"/>
<feature type="region of interest" description="Disordered" evidence="3">
    <location>
        <begin position="423"/>
        <end position="450"/>
    </location>
</feature>
<dbReference type="SUPFAM" id="SSF48403">
    <property type="entry name" value="Ankyrin repeat"/>
    <property type="match status" value="1"/>
</dbReference>
<dbReference type="Proteomes" id="UP001153069">
    <property type="component" value="Unassembled WGS sequence"/>
</dbReference>
<accession>A0A9N8H1C1</accession>
<feature type="compositionally biased region" description="Low complexity" evidence="3">
    <location>
        <begin position="437"/>
        <end position="450"/>
    </location>
</feature>
<name>A0A9N8H1C1_9STRA</name>
<evidence type="ECO:0000313" key="5">
    <source>
        <dbReference type="Proteomes" id="UP001153069"/>
    </source>
</evidence>
<dbReference type="Gene3D" id="1.25.40.20">
    <property type="entry name" value="Ankyrin repeat-containing domain"/>
    <property type="match status" value="1"/>
</dbReference>
<keyword evidence="5" id="KW-1185">Reference proteome</keyword>
<reference evidence="4" key="1">
    <citation type="submission" date="2020-06" db="EMBL/GenBank/DDBJ databases">
        <authorList>
            <consortium name="Plant Systems Biology data submission"/>
        </authorList>
    </citation>
    <scope>NUCLEOTIDE SEQUENCE</scope>
    <source>
        <strain evidence="4">D6</strain>
    </source>
</reference>
<sequence>MTSPNSLDLPASSNNKLSYVACHLCRDPLLQQHSWGLWVSMTKEEAAREDQPPLLVVGGVDHSLFEHRIRWAFCTRSPPEPKVIWKYNTYGFDLWKSYFALLPPHPQEPRTLLPGDVIVGVNGLPVSAFGGNIRNVTTYMQQCTQVFLVAVRVSSSTSSTLLPHHDSNMKHKMTSQRAQQILQLMDHAGFAPMQIPHSPTPTTTMHGWSPPPPPSSLSKSFMPSPQSSSSYPTKPQQLARIVTPDTKKTSSLPLESAPKVPSSTSWAMSKTNSSHPKTSSNTNTSTTTTNKQSNANHNSNHYNSPAAQRILFPMSYFCHRNPMFRETKRDDDDDKTTSTSHTTTTVVQHLPYDDDIIEIDLEEGCHSSKFLVKIDSANFQQWMADRKQKWRSKWNVAVAARTQRIIMAWNGTAEPIRWTNPMFRECSSDDDDDDNNSNEQSSCTATTSAATTSTKKNIPYSDNLTFDPLDGTRSKYFMSKIDSSNFSQWLSNRKRKWRSNWNTYPVEAHHDEDSHYYSTDRAERNECAVRYDFWAVNSEVDGERFDSFPSWLTTRTSQWKNLYSWNSTKRRKIQEMREEVVKYADHAGFQQWLRVRKNHWRILRRQRQRRLQEEREQRSNNNNNPQSSKILSTPIKSTGKEKRVSCSNHVVSGEFRHIDALLEEEERKQKSLEQRKPIDISFLFFPSKGCPDDVAAHCLKFLPPAEHGKLLCISKSFSKGIAQREEMWKRLCPKNWSLPRRPRKPWHEIYLSKLRMEACSSQKQWDDLLTKVAEVLMKGDQLKVVQRLIAAAEKKFNFTVDYISGVVCERNSLLNLAVIHQRHKVAHWFIEQKNADIETSDRGHFTPLLNAAWCGDKKMVRYLLQRGANRSNIGMGHSSCALATSDFKGLTASGWAEKRGFPDIAELLQNGL</sequence>
<dbReference type="PANTHER" id="PTHR24198:SF165">
    <property type="entry name" value="ANKYRIN REPEAT-CONTAINING PROTEIN-RELATED"/>
    <property type="match status" value="1"/>
</dbReference>
<dbReference type="AlphaFoldDB" id="A0A9N8H1C1"/>
<dbReference type="PANTHER" id="PTHR24198">
    <property type="entry name" value="ANKYRIN REPEAT AND PROTEIN KINASE DOMAIN-CONTAINING PROTEIN"/>
    <property type="match status" value="1"/>
</dbReference>
<evidence type="ECO:0000256" key="1">
    <source>
        <dbReference type="ARBA" id="ARBA00022737"/>
    </source>
</evidence>
<dbReference type="OrthoDB" id="20872at2759"/>
<keyword evidence="1" id="KW-0677">Repeat</keyword>
<feature type="compositionally biased region" description="Low complexity" evidence="3">
    <location>
        <begin position="619"/>
        <end position="628"/>
    </location>
</feature>
<feature type="compositionally biased region" description="Low complexity" evidence="3">
    <location>
        <begin position="216"/>
        <end position="232"/>
    </location>
</feature>
<evidence type="ECO:0000256" key="3">
    <source>
        <dbReference type="SAM" id="MobiDB-lite"/>
    </source>
</evidence>
<organism evidence="4 5">
    <name type="scientific">Seminavis robusta</name>
    <dbReference type="NCBI Taxonomy" id="568900"/>
    <lineage>
        <taxon>Eukaryota</taxon>
        <taxon>Sar</taxon>
        <taxon>Stramenopiles</taxon>
        <taxon>Ochrophyta</taxon>
        <taxon>Bacillariophyta</taxon>
        <taxon>Bacillariophyceae</taxon>
        <taxon>Bacillariophycidae</taxon>
        <taxon>Naviculales</taxon>
        <taxon>Naviculaceae</taxon>
        <taxon>Seminavis</taxon>
    </lineage>
</organism>
<protein>
    <submittedName>
        <fullName evidence="4">Uncharacterized protein</fullName>
    </submittedName>
</protein>
<feature type="region of interest" description="Disordered" evidence="3">
    <location>
        <begin position="611"/>
        <end position="638"/>
    </location>
</feature>